<dbReference type="Pfam" id="PF13598">
    <property type="entry name" value="DUF4139"/>
    <property type="match status" value="1"/>
</dbReference>
<feature type="coiled-coil region" evidence="1">
    <location>
        <begin position="92"/>
        <end position="133"/>
    </location>
</feature>
<dbReference type="InterPro" id="IPR011935">
    <property type="entry name" value="CHP02231"/>
</dbReference>
<sequence>MRTLLVFFILGLSSIAVRAQDTLNVKHKLVQATVYLKNAELIHEASVRLPAGTHVLVFGQLPTNIFQNSVQLQMQGGATLLSVKYEINYLQNAIQKESIEALRRRLEQAELQVARLEARKASLAEEQDLLLKNKQISGTQNGLSAEQLRQMADFYGRRLLEIKNRLIDTEQELKAAREEYQKLQQQLEAQAHPKPSGEVKAVVRCQSPATLQLKLRYLAHDASWYPQYELRVADTDTPVEVSYKAMVMQRTGIDWDNITLHLSTGNPSVSGTKPELNPWFIDFINTYAYQKHDEVKKSRRTYAEPDNAVEEAALPLMAEVEPTTAADFTEVNESGLQVRFEIGIPVSLSGDGKEQWVDIQKHEVSADYTYAAVPKAAPEAFLMARIYDWAKLNLLPGTANVYFAGNYVGTTSLDPALTGDTLVFSLGRDARIVCLHKEVRDFTTKRFLKNDIEEERAYEISIRNNRKENIALSIEDQIPVSKQNRISVEAIELSGGQLNPQTGIVRWQLKLAPGQEVKKRLHFKVKYPKGSRIQW</sequence>
<name>A0A846MRH1_9BACT</name>
<dbReference type="NCBIfam" id="TIGR02231">
    <property type="entry name" value="mucoidy inhibitor MuiA family protein"/>
    <property type="match status" value="1"/>
</dbReference>
<dbReference type="AlphaFoldDB" id="A0A846MRH1"/>
<dbReference type="InterPro" id="IPR025554">
    <property type="entry name" value="DUF4140"/>
</dbReference>
<dbReference type="Pfam" id="PF13600">
    <property type="entry name" value="DUF4140"/>
    <property type="match status" value="1"/>
</dbReference>
<dbReference type="RefSeq" id="WP_166919377.1">
    <property type="nucleotide sequence ID" value="NZ_JAASRN010000002.1"/>
</dbReference>
<feature type="domain" description="DUF4140" evidence="4">
    <location>
        <begin position="32"/>
        <end position="130"/>
    </location>
</feature>
<evidence type="ECO:0000313" key="6">
    <source>
        <dbReference type="Proteomes" id="UP000537126"/>
    </source>
</evidence>
<dbReference type="PANTHER" id="PTHR31005">
    <property type="entry name" value="DUF4139 DOMAIN-CONTAINING PROTEIN"/>
    <property type="match status" value="1"/>
</dbReference>
<feature type="domain" description="DUF4139" evidence="3">
    <location>
        <begin position="213"/>
        <end position="529"/>
    </location>
</feature>
<evidence type="ECO:0000259" key="4">
    <source>
        <dbReference type="Pfam" id="PF13600"/>
    </source>
</evidence>
<keyword evidence="2" id="KW-0732">Signal</keyword>
<dbReference type="InterPro" id="IPR037291">
    <property type="entry name" value="DUF4139"/>
</dbReference>
<evidence type="ECO:0000313" key="5">
    <source>
        <dbReference type="EMBL" id="NIK74059.1"/>
    </source>
</evidence>
<comment type="caution">
    <text evidence="5">The sequence shown here is derived from an EMBL/GenBank/DDBJ whole genome shotgun (WGS) entry which is preliminary data.</text>
</comment>
<organism evidence="5 6">
    <name type="scientific">Thermonema lapsum</name>
    <dbReference type="NCBI Taxonomy" id="28195"/>
    <lineage>
        <taxon>Bacteria</taxon>
        <taxon>Pseudomonadati</taxon>
        <taxon>Bacteroidota</taxon>
        <taxon>Cytophagia</taxon>
        <taxon>Cytophagales</taxon>
        <taxon>Thermonemataceae</taxon>
        <taxon>Thermonema</taxon>
    </lineage>
</organism>
<dbReference type="PANTHER" id="PTHR31005:SF8">
    <property type="entry name" value="DUF4139 DOMAIN-CONTAINING PROTEIN"/>
    <property type="match status" value="1"/>
</dbReference>
<reference evidence="5 6" key="1">
    <citation type="submission" date="2020-03" db="EMBL/GenBank/DDBJ databases">
        <title>Genomic Encyclopedia of Type Strains, Phase IV (KMG-IV): sequencing the most valuable type-strain genomes for metagenomic binning, comparative biology and taxonomic classification.</title>
        <authorList>
            <person name="Goeker M."/>
        </authorList>
    </citation>
    <scope>NUCLEOTIDE SEQUENCE [LARGE SCALE GENOMIC DNA]</scope>
    <source>
        <strain evidence="5 6">DSM 5718</strain>
    </source>
</reference>
<keyword evidence="6" id="KW-1185">Reference proteome</keyword>
<evidence type="ECO:0000256" key="2">
    <source>
        <dbReference type="SAM" id="SignalP"/>
    </source>
</evidence>
<accession>A0A846MRH1</accession>
<dbReference type="Proteomes" id="UP000537126">
    <property type="component" value="Unassembled WGS sequence"/>
</dbReference>
<feature type="coiled-coil region" evidence="1">
    <location>
        <begin position="159"/>
        <end position="190"/>
    </location>
</feature>
<feature type="chain" id="PRO_5032346831" evidence="2">
    <location>
        <begin position="20"/>
        <end position="535"/>
    </location>
</feature>
<dbReference type="EMBL" id="JAASRN010000002">
    <property type="protein sequence ID" value="NIK74059.1"/>
    <property type="molecule type" value="Genomic_DNA"/>
</dbReference>
<feature type="signal peptide" evidence="2">
    <location>
        <begin position="1"/>
        <end position="19"/>
    </location>
</feature>
<evidence type="ECO:0000259" key="3">
    <source>
        <dbReference type="Pfam" id="PF13598"/>
    </source>
</evidence>
<proteinExistence type="predicted"/>
<gene>
    <name evidence="5" type="ORF">FHS56_001572</name>
</gene>
<keyword evidence="1" id="KW-0175">Coiled coil</keyword>
<evidence type="ECO:0000256" key="1">
    <source>
        <dbReference type="SAM" id="Coils"/>
    </source>
</evidence>
<protein>
    <submittedName>
        <fullName evidence="5">Uncharacterized protein (TIGR02231 family)</fullName>
    </submittedName>
</protein>